<feature type="compositionally biased region" description="Low complexity" evidence="1">
    <location>
        <begin position="159"/>
        <end position="168"/>
    </location>
</feature>
<name>A0A7X5QTC7_9GAMM</name>
<dbReference type="RefSeq" id="WP_166698749.1">
    <property type="nucleotide sequence ID" value="NZ_JAAQTL010000001.1"/>
</dbReference>
<gene>
    <name evidence="2" type="ORF">HBF32_05740</name>
</gene>
<organism evidence="2 3">
    <name type="scientific">Luteibacter yeojuensis</name>
    <dbReference type="NCBI Taxonomy" id="345309"/>
    <lineage>
        <taxon>Bacteria</taxon>
        <taxon>Pseudomonadati</taxon>
        <taxon>Pseudomonadota</taxon>
        <taxon>Gammaproteobacteria</taxon>
        <taxon>Lysobacterales</taxon>
        <taxon>Rhodanobacteraceae</taxon>
        <taxon>Luteibacter</taxon>
    </lineage>
</organism>
<reference evidence="2 3" key="1">
    <citation type="journal article" date="2006" name="Int. J. Syst. Evol. Microbiol.">
        <title>Dyella yeojuensis sp. nov., isolated from greenhouse soil in Korea.</title>
        <authorList>
            <person name="Kim B.Y."/>
            <person name="Weon H.Y."/>
            <person name="Lee K.H."/>
            <person name="Seok S.J."/>
            <person name="Kwon S.W."/>
            <person name="Go S.J."/>
            <person name="Stackebrandt E."/>
        </authorList>
    </citation>
    <scope>NUCLEOTIDE SEQUENCE [LARGE SCALE GENOMIC DNA]</scope>
    <source>
        <strain evidence="2 3">DSM 17673</strain>
    </source>
</reference>
<evidence type="ECO:0000313" key="2">
    <source>
        <dbReference type="EMBL" id="NID14969.1"/>
    </source>
</evidence>
<evidence type="ECO:0008006" key="4">
    <source>
        <dbReference type="Google" id="ProtNLM"/>
    </source>
</evidence>
<dbReference type="AlphaFoldDB" id="A0A7X5QTC7"/>
<sequence length="814" mass="91220">MASTVDSALDGLDPVETAAVAETVRANPELLQLPDEQQRHALDEIIGAVRDQRVAARGLIKELEQSRDRIIAGRAEIEQRWVEDVNQYEGESTLPVSKEYSTEGNNRERDTQTKVNLTRARTNMAAARIADMLFPANDRNWDLQPLTDRVGEALRKVDAGQPPQAAQPMQPPGAPQPGMPAPGQPTPAPQPTDDQTAVATGAATADQDKGKCDGMREKIQNYLDDSLYSEHGRRIIEDGCKIGVGVMKGPFTRKIRRKRFGFQRNSQGRMVATLDVMEHRVPQCTRVDPRFFYPAAARTMEECEQVFELHLMSRSAIKELAGQDGIDKPAAELLLRQKPDLGRVGDNLRKWNQRCVLKEEFEGLYAVWEAHVVLSKEQLEALGLGDLDGDVDVIPVAELWFCQGELLRASLSVLEADRRPPYWTWCYERADDTIYGYGIPWLYRNPQRSIDSIWLMLMHNMAVSSGPQVFYKKGIVKPKDGVYKIRGPKLWEVEDEDVEDVSKVFRAETLPNNASQLMEVLKLAMELGDDEISLPSIAQGQPNDAVPTAAGLIQLLNASNIVQRRCAKSMDDDLISPMIERFYVWEMLHGEDDTIKGDFAVSARGTSVLLHKDIKAQHLQIIAQITADPRFAVYLKEGEFLREMFEAADVSSEVLLRTDEEADQIRQQQAQASRQGAGAADQAKAQAMQAQTDLKRQQLELEQQRFQVEQQQAAEERAMLHQERMAELQDKAEERQARLMLKNTELQIMAARLATEKDISLAEIEKDLQIAQSTNNLAQFMGTMNARLKAATIAKDRQEMSLKVDPANASGTGI</sequence>
<accession>A0A7X5QTC7</accession>
<protein>
    <recommendedName>
        <fullName evidence="4">Portal protein</fullName>
    </recommendedName>
</protein>
<dbReference type="Proteomes" id="UP000518878">
    <property type="component" value="Unassembled WGS sequence"/>
</dbReference>
<feature type="region of interest" description="Disordered" evidence="1">
    <location>
        <begin position="665"/>
        <end position="689"/>
    </location>
</feature>
<keyword evidence="3" id="KW-1185">Reference proteome</keyword>
<feature type="region of interest" description="Disordered" evidence="1">
    <location>
        <begin position="159"/>
        <end position="212"/>
    </location>
</feature>
<feature type="region of interest" description="Disordered" evidence="1">
    <location>
        <begin position="93"/>
        <end position="113"/>
    </location>
</feature>
<feature type="compositionally biased region" description="Pro residues" evidence="1">
    <location>
        <begin position="169"/>
        <end position="190"/>
    </location>
</feature>
<proteinExistence type="predicted"/>
<evidence type="ECO:0000313" key="3">
    <source>
        <dbReference type="Proteomes" id="UP000518878"/>
    </source>
</evidence>
<evidence type="ECO:0000256" key="1">
    <source>
        <dbReference type="SAM" id="MobiDB-lite"/>
    </source>
</evidence>
<comment type="caution">
    <text evidence="2">The sequence shown here is derived from an EMBL/GenBank/DDBJ whole genome shotgun (WGS) entry which is preliminary data.</text>
</comment>
<dbReference type="EMBL" id="JAAQTL010000001">
    <property type="protein sequence ID" value="NID14969.1"/>
    <property type="molecule type" value="Genomic_DNA"/>
</dbReference>